<reference evidence="4 5" key="1">
    <citation type="submission" date="2010-06" db="EMBL/GenBank/DDBJ databases">
        <title>Complete sequence chromosome of Methanohalobium evestigatum Z-7303.</title>
        <authorList>
            <consortium name="US DOE Joint Genome Institute"/>
            <person name="Lucas S."/>
            <person name="Copeland A."/>
            <person name="Lapidus A."/>
            <person name="Cheng J.-F."/>
            <person name="Bruce D."/>
            <person name="Goodwin L."/>
            <person name="Pitluck S."/>
            <person name="Saunders E."/>
            <person name="Detter J.C."/>
            <person name="Han C."/>
            <person name="Tapia R."/>
            <person name="Land M."/>
            <person name="Hauser L."/>
            <person name="Kyrpides N."/>
            <person name="Mikhailova N."/>
            <person name="Sieprawska-Lupa M."/>
            <person name="Whitman W.B."/>
            <person name="Anderson I."/>
            <person name="Woyke T."/>
        </authorList>
    </citation>
    <scope>NUCLEOTIDE SEQUENCE [LARGE SCALE GENOMIC DNA]</scope>
    <source>
        <strain evidence="5">ATCC BAA-1072 / DSM 3721 / NBRC 107634 / OCM 161 / Z-7303</strain>
    </source>
</reference>
<keyword evidence="5" id="KW-1185">Reference proteome</keyword>
<comment type="function">
    <text evidence="3">Probably deamidates glutamine residues to glutamate on methyl-accepting chemotaxis receptors (MCPs), playing an important role in chemotaxis.</text>
</comment>
<evidence type="ECO:0000256" key="1">
    <source>
        <dbReference type="ARBA" id="ARBA00022500"/>
    </source>
</evidence>
<dbReference type="EC" id="3.5.1.44" evidence="3"/>
<dbReference type="Proteomes" id="UP000000391">
    <property type="component" value="Chromosome"/>
</dbReference>
<keyword evidence="1 3" id="KW-0145">Chemotaxis</keyword>
<dbReference type="InterPro" id="IPR038592">
    <property type="entry name" value="CheD-like_sf"/>
</dbReference>
<dbReference type="Gene3D" id="3.30.1330.200">
    <property type="match status" value="1"/>
</dbReference>
<accession>D7E9B8</accession>
<dbReference type="GO" id="GO:0006935">
    <property type="term" value="P:chemotaxis"/>
    <property type="evidence" value="ECO:0007669"/>
    <property type="project" value="UniProtKB-UniRule"/>
</dbReference>
<dbReference type="RefSeq" id="WP_013194756.1">
    <property type="nucleotide sequence ID" value="NC_014253.1"/>
</dbReference>
<evidence type="ECO:0000313" key="5">
    <source>
        <dbReference type="Proteomes" id="UP000000391"/>
    </source>
</evidence>
<evidence type="ECO:0000256" key="2">
    <source>
        <dbReference type="ARBA" id="ARBA00022801"/>
    </source>
</evidence>
<dbReference type="GO" id="GO:0050568">
    <property type="term" value="F:protein-glutamine glutaminase activity"/>
    <property type="evidence" value="ECO:0007669"/>
    <property type="project" value="UniProtKB-UniRule"/>
</dbReference>
<sequence length="157" mass="16754">MKLVKMADCAVAKSPDNLKTMSLGSCVGITLYDPSKKVGGLIHAMLPSSENARSANNKAKFVDTSIPYLVDELVKYGVAKRRLEAKLVGGADMFSMGNNGTINVGRNNVKKAKEVLSNLDIPLVAEETGGNYGRTTTLDTSDGTVFIRSIKEGNSKI</sequence>
<evidence type="ECO:0000256" key="3">
    <source>
        <dbReference type="HAMAP-Rule" id="MF_01440"/>
    </source>
</evidence>
<dbReference type="KEGG" id="mev:Metev_1331"/>
<dbReference type="InterPro" id="IPR005659">
    <property type="entry name" value="Chemorcpt_Glu_NH3ase_CheD"/>
</dbReference>
<dbReference type="EMBL" id="CP002069">
    <property type="protein sequence ID" value="ADI74190.1"/>
    <property type="molecule type" value="Genomic_DNA"/>
</dbReference>
<name>D7E9B8_METEZ</name>
<dbReference type="STRING" id="644295.Metev_1331"/>
<organism evidence="4 5">
    <name type="scientific">Methanohalobium evestigatum (strain ATCC BAA-1072 / DSM 3721 / NBRC 107634 / OCM 161 / Z-7303)</name>
    <dbReference type="NCBI Taxonomy" id="644295"/>
    <lineage>
        <taxon>Archaea</taxon>
        <taxon>Methanobacteriati</taxon>
        <taxon>Methanobacteriota</taxon>
        <taxon>Stenosarchaea group</taxon>
        <taxon>Methanomicrobia</taxon>
        <taxon>Methanosarcinales</taxon>
        <taxon>Methanosarcinaceae</taxon>
        <taxon>Methanohalobium</taxon>
    </lineage>
</organism>
<dbReference type="Pfam" id="PF03975">
    <property type="entry name" value="CheD"/>
    <property type="match status" value="1"/>
</dbReference>
<dbReference type="PANTHER" id="PTHR35147">
    <property type="entry name" value="CHEMORECEPTOR GLUTAMINE DEAMIDASE CHED-RELATED"/>
    <property type="match status" value="1"/>
</dbReference>
<dbReference type="PANTHER" id="PTHR35147:SF1">
    <property type="entry name" value="CHEMORECEPTOR GLUTAMINE DEAMIDASE CHED-RELATED"/>
    <property type="match status" value="1"/>
</dbReference>
<dbReference type="InterPro" id="IPR011324">
    <property type="entry name" value="Cytotoxic_necrot_fac-like_cat"/>
</dbReference>
<evidence type="ECO:0000313" key="4">
    <source>
        <dbReference type="EMBL" id="ADI74190.1"/>
    </source>
</evidence>
<dbReference type="CDD" id="cd16352">
    <property type="entry name" value="CheD"/>
    <property type="match status" value="1"/>
</dbReference>
<comment type="catalytic activity">
    <reaction evidence="3">
        <text>L-glutaminyl-[protein] + H2O = L-glutamyl-[protein] + NH4(+)</text>
        <dbReference type="Rhea" id="RHEA:16441"/>
        <dbReference type="Rhea" id="RHEA-COMP:10207"/>
        <dbReference type="Rhea" id="RHEA-COMP:10208"/>
        <dbReference type="ChEBI" id="CHEBI:15377"/>
        <dbReference type="ChEBI" id="CHEBI:28938"/>
        <dbReference type="ChEBI" id="CHEBI:29973"/>
        <dbReference type="ChEBI" id="CHEBI:30011"/>
        <dbReference type="EC" id="3.5.1.44"/>
    </reaction>
</comment>
<dbReference type="OrthoDB" id="10499at2157"/>
<gene>
    <name evidence="3" type="primary">cheD</name>
    <name evidence="4" type="ordered locus">Metev_1331</name>
</gene>
<keyword evidence="2 3" id="KW-0378">Hydrolase</keyword>
<dbReference type="HOGENOM" id="CLU_087854_2_0_2"/>
<comment type="similarity">
    <text evidence="3">Belongs to the CheD family.</text>
</comment>
<protein>
    <recommendedName>
        <fullName evidence="3">Probable chemoreceptor glutamine deamidase CheD</fullName>
        <ecNumber evidence="3">3.5.1.44</ecNumber>
    </recommendedName>
</protein>
<proteinExistence type="inferred from homology"/>
<dbReference type="GeneID" id="9346965"/>
<dbReference type="SUPFAM" id="SSF64438">
    <property type="entry name" value="CNF1/YfiH-like putative cysteine hydrolases"/>
    <property type="match status" value="1"/>
</dbReference>
<dbReference type="AlphaFoldDB" id="D7E9B8"/>
<dbReference type="HAMAP" id="MF_01440">
    <property type="entry name" value="CheD"/>
    <property type="match status" value="1"/>
</dbReference>